<reference evidence="1 2" key="1">
    <citation type="submission" date="2022-12" db="EMBL/GenBank/DDBJ databases">
        <title>Two new species, Stenotrophomonas aracearum and Stenotrophomonas oahuensis, isolated from Anthurium (Araceae family) in Hawaii.</title>
        <authorList>
            <person name="Chunag S.C."/>
            <person name="Dobhal S."/>
            <person name="Alvarez A."/>
            <person name="Arif M."/>
        </authorList>
    </citation>
    <scope>NUCLEOTIDE SEQUENCE [LARGE SCALE GENOMIC DNA]</scope>
    <source>
        <strain evidence="1 2">A5586</strain>
        <plasmid evidence="1 2">pST01</plasmid>
    </source>
</reference>
<dbReference type="RefSeq" id="WP_311193886.1">
    <property type="nucleotide sequence ID" value="NZ_CP115542.1"/>
</dbReference>
<dbReference type="EMBL" id="CP115542">
    <property type="protein sequence ID" value="WNH54809.1"/>
    <property type="molecule type" value="Genomic_DNA"/>
</dbReference>
<gene>
    <name evidence="1" type="ORF">PDM29_20915</name>
</gene>
<dbReference type="Proteomes" id="UP001302072">
    <property type="component" value="Plasmid pST01"/>
</dbReference>
<protein>
    <submittedName>
        <fullName evidence="1">Uncharacterized protein</fullName>
    </submittedName>
</protein>
<geneLocation type="plasmid" evidence="1 2">
    <name>pST01</name>
</geneLocation>
<keyword evidence="2" id="KW-1185">Reference proteome</keyword>
<name>A0ABY9YXA9_9GAMM</name>
<evidence type="ECO:0000313" key="1">
    <source>
        <dbReference type="EMBL" id="WNH54809.1"/>
    </source>
</evidence>
<organism evidence="1 2">
    <name type="scientific">Stenotrophomonas oahuensis</name>
    <dbReference type="NCBI Taxonomy" id="3003271"/>
    <lineage>
        <taxon>Bacteria</taxon>
        <taxon>Pseudomonadati</taxon>
        <taxon>Pseudomonadota</taxon>
        <taxon>Gammaproteobacteria</taxon>
        <taxon>Lysobacterales</taxon>
        <taxon>Lysobacteraceae</taxon>
        <taxon>Stenotrophomonas</taxon>
    </lineage>
</organism>
<proteinExistence type="predicted"/>
<evidence type="ECO:0000313" key="2">
    <source>
        <dbReference type="Proteomes" id="UP001302072"/>
    </source>
</evidence>
<accession>A0ABY9YXA9</accession>
<keyword evidence="1" id="KW-0614">Plasmid</keyword>
<sequence length="85" mass="9113">MDIQNAVPLAPAQVTAPQELWDQLADSLEARLLAQPQALALHFLKTATPEQLAEVAGDSLPSTDNTRAGVIAHLSARIEWSSVRS</sequence>